<dbReference type="InterPro" id="IPR035948">
    <property type="entry name" value="YwqG-like_sf"/>
</dbReference>
<accession>A0ABQ3Y4L7</accession>
<evidence type="ECO:0008006" key="3">
    <source>
        <dbReference type="Google" id="ProtNLM"/>
    </source>
</evidence>
<dbReference type="Pfam" id="PF09234">
    <property type="entry name" value="DUF1963"/>
    <property type="match status" value="1"/>
</dbReference>
<name>A0ABQ3Y4L7_9ACTN</name>
<protein>
    <recommendedName>
        <fullName evidence="3">DUF1963 domain-containing protein</fullName>
    </recommendedName>
</protein>
<dbReference type="EMBL" id="BOMI01000067">
    <property type="protein sequence ID" value="GID74938.1"/>
    <property type="molecule type" value="Genomic_DNA"/>
</dbReference>
<dbReference type="RefSeq" id="WP_203764214.1">
    <property type="nucleotide sequence ID" value="NZ_BAAABO010000036.1"/>
</dbReference>
<dbReference type="Proteomes" id="UP000609879">
    <property type="component" value="Unassembled WGS sequence"/>
</dbReference>
<evidence type="ECO:0000313" key="1">
    <source>
        <dbReference type="EMBL" id="GID74938.1"/>
    </source>
</evidence>
<sequence>MDHQGQFRRAALELGIPGDEISTFTSHLRVTIRLGGRGRSGGAPVGQYGGRPVGVDSSLPFIFSVDCAALPEVDGFALPADGTLLFFLDHEKDHLDDAAWEHRYARVVHVPAGTDLTFEGKEYDLTATLVADLPDWIDPDEDEDEDEDDLSPFQEQLARDLERDLPHLDDLRALADELWPRDSGLATAYLGGYLDDEVITSIAEQSLATREKAGEITVPVAKWYSHLEREKHRLSSEWVSLARFTLSDDFYRGTFVIRHDDLAAGRVDRALSVTEFSE</sequence>
<dbReference type="Gene3D" id="2.30.320.10">
    <property type="entry name" value="YwqG-like"/>
    <property type="match status" value="1"/>
</dbReference>
<organism evidence="1 2">
    <name type="scientific">Paractinoplanes deccanensis</name>
    <dbReference type="NCBI Taxonomy" id="113561"/>
    <lineage>
        <taxon>Bacteria</taxon>
        <taxon>Bacillati</taxon>
        <taxon>Actinomycetota</taxon>
        <taxon>Actinomycetes</taxon>
        <taxon>Micromonosporales</taxon>
        <taxon>Micromonosporaceae</taxon>
        <taxon>Paractinoplanes</taxon>
    </lineage>
</organism>
<dbReference type="InterPro" id="IPR015315">
    <property type="entry name" value="DUF1963"/>
</dbReference>
<proteinExistence type="predicted"/>
<keyword evidence="2" id="KW-1185">Reference proteome</keyword>
<comment type="caution">
    <text evidence="1">The sequence shown here is derived from an EMBL/GenBank/DDBJ whole genome shotgun (WGS) entry which is preliminary data.</text>
</comment>
<evidence type="ECO:0000313" key="2">
    <source>
        <dbReference type="Proteomes" id="UP000609879"/>
    </source>
</evidence>
<reference evidence="1 2" key="1">
    <citation type="submission" date="2021-01" db="EMBL/GenBank/DDBJ databases">
        <title>Whole genome shotgun sequence of Actinoplanes deccanensis NBRC 13994.</title>
        <authorList>
            <person name="Komaki H."/>
            <person name="Tamura T."/>
        </authorList>
    </citation>
    <scope>NUCLEOTIDE SEQUENCE [LARGE SCALE GENOMIC DNA]</scope>
    <source>
        <strain evidence="1 2">NBRC 13994</strain>
    </source>
</reference>
<gene>
    <name evidence="1" type="ORF">Ade02nite_35790</name>
</gene>
<dbReference type="SUPFAM" id="SSF103032">
    <property type="entry name" value="Hypothetical protein YwqG"/>
    <property type="match status" value="1"/>
</dbReference>